<organism evidence="2 3">
    <name type="scientific">Pleurodeles waltl</name>
    <name type="common">Iberian ribbed newt</name>
    <dbReference type="NCBI Taxonomy" id="8319"/>
    <lineage>
        <taxon>Eukaryota</taxon>
        <taxon>Metazoa</taxon>
        <taxon>Chordata</taxon>
        <taxon>Craniata</taxon>
        <taxon>Vertebrata</taxon>
        <taxon>Euteleostomi</taxon>
        <taxon>Amphibia</taxon>
        <taxon>Batrachia</taxon>
        <taxon>Caudata</taxon>
        <taxon>Salamandroidea</taxon>
        <taxon>Salamandridae</taxon>
        <taxon>Pleurodelinae</taxon>
        <taxon>Pleurodeles</taxon>
    </lineage>
</organism>
<reference evidence="2" key="1">
    <citation type="journal article" date="2022" name="bioRxiv">
        <title>Sequencing and chromosome-scale assembly of the giantPleurodeles waltlgenome.</title>
        <authorList>
            <person name="Brown T."/>
            <person name="Elewa A."/>
            <person name="Iarovenko S."/>
            <person name="Subramanian E."/>
            <person name="Araus A.J."/>
            <person name="Petzold A."/>
            <person name="Susuki M."/>
            <person name="Suzuki K.-i.T."/>
            <person name="Hayashi T."/>
            <person name="Toyoda A."/>
            <person name="Oliveira C."/>
            <person name="Osipova E."/>
            <person name="Leigh N.D."/>
            <person name="Simon A."/>
            <person name="Yun M.H."/>
        </authorList>
    </citation>
    <scope>NUCLEOTIDE SEQUENCE</scope>
    <source>
        <strain evidence="2">20211129_DDA</strain>
        <tissue evidence="2">Liver</tissue>
    </source>
</reference>
<protein>
    <submittedName>
        <fullName evidence="2">Uncharacterized protein</fullName>
    </submittedName>
</protein>
<accession>A0AAV7P2L8</accession>
<evidence type="ECO:0000313" key="2">
    <source>
        <dbReference type="EMBL" id="KAJ1120858.1"/>
    </source>
</evidence>
<name>A0AAV7P2L8_PLEWA</name>
<sequence>MDQRARDRSFPQGPAGNPALLILIAGAPTGHLGRTAGMIPGPSHPGIQGGHDSPPQAQRAPNSETRALHRRTPRVAFGMPPSPESPACVRGARARQRHPDTPVRIAVGAWQTTSTCHCLL</sequence>
<feature type="region of interest" description="Disordered" evidence="1">
    <location>
        <begin position="31"/>
        <end position="100"/>
    </location>
</feature>
<dbReference type="EMBL" id="JANPWB010000012">
    <property type="protein sequence ID" value="KAJ1120858.1"/>
    <property type="molecule type" value="Genomic_DNA"/>
</dbReference>
<dbReference type="Proteomes" id="UP001066276">
    <property type="component" value="Chromosome 8"/>
</dbReference>
<proteinExistence type="predicted"/>
<feature type="compositionally biased region" description="Polar residues" evidence="1">
    <location>
        <begin position="55"/>
        <end position="65"/>
    </location>
</feature>
<evidence type="ECO:0000256" key="1">
    <source>
        <dbReference type="SAM" id="MobiDB-lite"/>
    </source>
</evidence>
<comment type="caution">
    <text evidence="2">The sequence shown here is derived from an EMBL/GenBank/DDBJ whole genome shotgun (WGS) entry which is preliminary data.</text>
</comment>
<dbReference type="AlphaFoldDB" id="A0AAV7P2L8"/>
<evidence type="ECO:0000313" key="3">
    <source>
        <dbReference type="Proteomes" id="UP001066276"/>
    </source>
</evidence>
<gene>
    <name evidence="2" type="ORF">NDU88_009007</name>
</gene>
<keyword evidence="3" id="KW-1185">Reference proteome</keyword>